<dbReference type="InterPro" id="IPR006311">
    <property type="entry name" value="TAT_signal"/>
</dbReference>
<evidence type="ECO:0000313" key="2">
    <source>
        <dbReference type="EMBL" id="NLF53382.1"/>
    </source>
</evidence>
<comment type="caution">
    <text evidence="2">The sequence shown here is derived from an EMBL/GenBank/DDBJ whole genome shotgun (WGS) entry which is preliminary data.</text>
</comment>
<dbReference type="InterPro" id="IPR014177">
    <property type="entry name" value="Formate_DH_TAT-contain"/>
</dbReference>
<dbReference type="PIRSF" id="PIRSF036704">
    <property type="entry name" value="UCP036704"/>
    <property type="match status" value="1"/>
</dbReference>
<keyword evidence="1" id="KW-0732">Signal</keyword>
<evidence type="ECO:0008006" key="4">
    <source>
        <dbReference type="Google" id="ProtNLM"/>
    </source>
</evidence>
<sequence length="68" mass="7034">MKQNDSRLSRRNFLLSIGAGSAAATAAVAATATGRALAPAAEAVEQARSEAAGGTSEHVRNYYRTARI</sequence>
<organism evidence="2 3">
    <name type="scientific">Thauera phenolivorans</name>
    <dbReference type="NCBI Taxonomy" id="1792543"/>
    <lineage>
        <taxon>Bacteria</taxon>
        <taxon>Pseudomonadati</taxon>
        <taxon>Pseudomonadota</taxon>
        <taxon>Betaproteobacteria</taxon>
        <taxon>Rhodocyclales</taxon>
        <taxon>Zoogloeaceae</taxon>
        <taxon>Thauera</taxon>
    </lineage>
</organism>
<accession>A0A7X7R749</accession>
<dbReference type="AlphaFoldDB" id="A0A7X7R749"/>
<name>A0A7X7R749_9RHOO</name>
<dbReference type="PROSITE" id="PS51318">
    <property type="entry name" value="TAT"/>
    <property type="match status" value="1"/>
</dbReference>
<gene>
    <name evidence="2" type="ORF">GX576_03050</name>
</gene>
<evidence type="ECO:0000256" key="1">
    <source>
        <dbReference type="SAM" id="SignalP"/>
    </source>
</evidence>
<feature type="signal peptide" evidence="1">
    <location>
        <begin position="1"/>
        <end position="26"/>
    </location>
</feature>
<reference evidence="2 3" key="1">
    <citation type="journal article" date="2020" name="Biotechnol. Biofuels">
        <title>New insights from the biogas microbiome by comprehensive genome-resolved metagenomics of nearly 1600 species originating from multiple anaerobic digesters.</title>
        <authorList>
            <person name="Campanaro S."/>
            <person name="Treu L."/>
            <person name="Rodriguez-R L.M."/>
            <person name="Kovalovszki A."/>
            <person name="Ziels R.M."/>
            <person name="Maus I."/>
            <person name="Zhu X."/>
            <person name="Kougias P.G."/>
            <person name="Basile A."/>
            <person name="Luo G."/>
            <person name="Schluter A."/>
            <person name="Konstantinidis K.T."/>
            <person name="Angelidaki I."/>
        </authorList>
    </citation>
    <scope>NUCLEOTIDE SEQUENCE [LARGE SCALE GENOMIC DNA]</scope>
    <source>
        <strain evidence="2">AS06rmzACSIP_256</strain>
    </source>
</reference>
<protein>
    <recommendedName>
        <fullName evidence="4">Formate dehydrogenase</fullName>
    </recommendedName>
</protein>
<dbReference type="Proteomes" id="UP000536534">
    <property type="component" value="Unassembled WGS sequence"/>
</dbReference>
<dbReference type="EMBL" id="JAAYYV010000080">
    <property type="protein sequence ID" value="NLF53382.1"/>
    <property type="molecule type" value="Genomic_DNA"/>
</dbReference>
<evidence type="ECO:0000313" key="3">
    <source>
        <dbReference type="Proteomes" id="UP000536534"/>
    </source>
</evidence>
<dbReference type="RefSeq" id="WP_068808829.1">
    <property type="nucleotide sequence ID" value="NZ_MBFM01000004.1"/>
</dbReference>
<proteinExistence type="predicted"/>
<feature type="chain" id="PRO_5031152489" description="Formate dehydrogenase" evidence="1">
    <location>
        <begin position="27"/>
        <end position="68"/>
    </location>
</feature>